<keyword evidence="2" id="KW-1185">Reference proteome</keyword>
<organism evidence="1 2">
    <name type="scientific">Bacillus bingmayongensis</name>
    <dbReference type="NCBI Taxonomy" id="1150157"/>
    <lineage>
        <taxon>Bacteria</taxon>
        <taxon>Bacillati</taxon>
        <taxon>Bacillota</taxon>
        <taxon>Bacilli</taxon>
        <taxon>Bacillales</taxon>
        <taxon>Bacillaceae</taxon>
        <taxon>Bacillus</taxon>
    </lineage>
</organism>
<dbReference type="Proteomes" id="UP001291930">
    <property type="component" value="Unassembled WGS sequence"/>
</dbReference>
<evidence type="ECO:0000313" key="2">
    <source>
        <dbReference type="Proteomes" id="UP001291930"/>
    </source>
</evidence>
<gene>
    <name evidence="1" type="ORF">U2I54_15445</name>
</gene>
<evidence type="ECO:0008006" key="3">
    <source>
        <dbReference type="Google" id="ProtNLM"/>
    </source>
</evidence>
<evidence type="ECO:0000313" key="1">
    <source>
        <dbReference type="EMBL" id="MDZ5608451.1"/>
    </source>
</evidence>
<name>A0ABU5JYJ0_9BACI</name>
<sequence length="60" mass="6884">MKKNVEKEVQEMISFLLGNTALNNNTRYAFEELHKKGFITNSELDHITRLVETKKGIASC</sequence>
<dbReference type="EMBL" id="JAXOVW010000033">
    <property type="protein sequence ID" value="MDZ5608451.1"/>
    <property type="molecule type" value="Genomic_DNA"/>
</dbReference>
<comment type="caution">
    <text evidence="1">The sequence shown here is derived from an EMBL/GenBank/DDBJ whole genome shotgun (WGS) entry which is preliminary data.</text>
</comment>
<reference evidence="2" key="1">
    <citation type="submission" date="2023-11" db="EMBL/GenBank/DDBJ databases">
        <title>Genome Sequence of Bacillus pseudomycoides stain BUPM19.</title>
        <authorList>
            <person name="Farhat A."/>
        </authorList>
    </citation>
    <scope>NUCLEOTIDE SEQUENCE [LARGE SCALE GENOMIC DNA]</scope>
    <source>
        <strain evidence="2">BUPM19</strain>
    </source>
</reference>
<protein>
    <recommendedName>
        <fullName evidence="3">Fur-regulated basic protein FbpA</fullName>
    </recommendedName>
</protein>
<accession>A0ABU5JYJ0</accession>
<dbReference type="RefSeq" id="WP_374218196.1">
    <property type="nucleotide sequence ID" value="NZ_JAXOVW010000033.1"/>
</dbReference>
<proteinExistence type="predicted"/>